<comment type="caution">
    <text evidence="4">The sequence shown here is derived from an EMBL/GenBank/DDBJ whole genome shotgun (WGS) entry which is preliminary data.</text>
</comment>
<accession>A0A3L7JYC6</accession>
<dbReference type="AlphaFoldDB" id="A0A3L7JYC6"/>
<dbReference type="InterPro" id="IPR052698">
    <property type="entry name" value="MoCofactor_Util/Proc"/>
</dbReference>
<dbReference type="Pfam" id="PF13478">
    <property type="entry name" value="XdhC_C"/>
    <property type="match status" value="1"/>
</dbReference>
<dbReference type="PANTHER" id="PTHR30388">
    <property type="entry name" value="ALDEHYDE OXIDOREDUCTASE MOLYBDENUM COFACTOR ASSEMBLY PROTEIN"/>
    <property type="match status" value="1"/>
</dbReference>
<dbReference type="InterPro" id="IPR027051">
    <property type="entry name" value="XdhC_Rossmann_dom"/>
</dbReference>
<dbReference type="OrthoDB" id="9773039at2"/>
<reference evidence="4 5" key="1">
    <citation type="submission" date="2018-10" db="EMBL/GenBank/DDBJ databases">
        <title>Falsibacillus sp. genome draft.</title>
        <authorList>
            <person name="Shi S."/>
        </authorList>
    </citation>
    <scope>NUCLEOTIDE SEQUENCE [LARGE SCALE GENOMIC DNA]</scope>
    <source>
        <strain evidence="4 5">GY 10110</strain>
    </source>
</reference>
<protein>
    <submittedName>
        <fullName evidence="4">XdhC family protein</fullName>
    </submittedName>
</protein>
<feature type="region of interest" description="Disordered" evidence="1">
    <location>
        <begin position="319"/>
        <end position="354"/>
    </location>
</feature>
<dbReference type="RefSeq" id="WP_121680645.1">
    <property type="nucleotide sequence ID" value="NZ_RCVZ01000006.1"/>
</dbReference>
<keyword evidence="5" id="KW-1185">Reference proteome</keyword>
<proteinExistence type="predicted"/>
<dbReference type="PANTHER" id="PTHR30388:SF6">
    <property type="entry name" value="XANTHINE DEHYDROGENASE SUBUNIT A-RELATED"/>
    <property type="match status" value="1"/>
</dbReference>
<evidence type="ECO:0000313" key="5">
    <source>
        <dbReference type="Proteomes" id="UP000276770"/>
    </source>
</evidence>
<feature type="domain" description="XdhC Rossmann" evidence="3">
    <location>
        <begin position="179"/>
        <end position="314"/>
    </location>
</feature>
<dbReference type="EMBL" id="RCVZ01000006">
    <property type="protein sequence ID" value="RLQ95530.1"/>
    <property type="molecule type" value="Genomic_DNA"/>
</dbReference>
<dbReference type="InterPro" id="IPR003777">
    <property type="entry name" value="XdhC_CoxI"/>
</dbReference>
<name>A0A3L7JYC6_9BACI</name>
<feature type="compositionally biased region" description="Basic and acidic residues" evidence="1">
    <location>
        <begin position="319"/>
        <end position="345"/>
    </location>
</feature>
<evidence type="ECO:0000256" key="1">
    <source>
        <dbReference type="SAM" id="MobiDB-lite"/>
    </source>
</evidence>
<dbReference type="Pfam" id="PF02625">
    <property type="entry name" value="XdhC_CoxI"/>
    <property type="match status" value="1"/>
</dbReference>
<evidence type="ECO:0000259" key="3">
    <source>
        <dbReference type="Pfam" id="PF13478"/>
    </source>
</evidence>
<evidence type="ECO:0000313" key="4">
    <source>
        <dbReference type="EMBL" id="RLQ95530.1"/>
    </source>
</evidence>
<feature type="domain" description="XdhC- CoxI" evidence="2">
    <location>
        <begin position="13"/>
        <end position="79"/>
    </location>
</feature>
<organism evidence="4 5">
    <name type="scientific">Falsibacillus albus</name>
    <dbReference type="NCBI Taxonomy" id="2478915"/>
    <lineage>
        <taxon>Bacteria</taxon>
        <taxon>Bacillati</taxon>
        <taxon>Bacillota</taxon>
        <taxon>Bacilli</taxon>
        <taxon>Bacillales</taxon>
        <taxon>Bacillaceae</taxon>
        <taxon>Falsibacillus</taxon>
    </lineage>
</organism>
<dbReference type="Gene3D" id="3.40.50.720">
    <property type="entry name" value="NAD(P)-binding Rossmann-like Domain"/>
    <property type="match status" value="1"/>
</dbReference>
<sequence length="354" mass="39383">MESIHSILKYLSETGKKSVLATIIDVDGSAYLKEGSLQLFSEDEKQIGMISAGCLEQDIAARAKEMMLNGQMQQTIEYDLSDEEESGWGRGAGCNGTLLVSLELVNERLRDELMVLQKDLANGHSVMHTKCFSINHELKEYSFDIVSDDAMIQSHLLKKTGFDSSSYIYRQIFHPKPRLILFGGGRDAEPLCALASACGFSIWIVDWRPARLVRSNFPAANRLLELLPEQIPGNICFKESDYVVIMTHFYRFDQQVINHALGAGVKYVGILGSRDRTQKLLEGREIPKNLYAPIGLKIGAKGPAEIAISIMGEIIDVSRRKGERREAENGKDDWSAPGGRKEQQDGQKQAGDEA</sequence>
<dbReference type="Proteomes" id="UP000276770">
    <property type="component" value="Unassembled WGS sequence"/>
</dbReference>
<gene>
    <name evidence="4" type="ORF">D9X91_10905</name>
</gene>
<evidence type="ECO:0000259" key="2">
    <source>
        <dbReference type="Pfam" id="PF02625"/>
    </source>
</evidence>